<evidence type="ECO:0000313" key="2">
    <source>
        <dbReference type="EMBL" id="KUO39541.1"/>
    </source>
</evidence>
<dbReference type="AlphaFoldDB" id="A0A147JSX5"/>
<dbReference type="Proteomes" id="UP000074294">
    <property type="component" value="Unassembled WGS sequence"/>
</dbReference>
<organism evidence="2 3">
    <name type="scientific">Hadarchaeum yellowstonense</name>
    <dbReference type="NCBI Taxonomy" id="1776334"/>
    <lineage>
        <taxon>Archaea</taxon>
        <taxon>Methanobacteriati</taxon>
        <taxon>Candidatus Hadarchaeota</taxon>
        <taxon>Candidatus Hadarchaeia</taxon>
        <taxon>Candidatus Hadarchaeales</taxon>
        <taxon>Candidatus Hadarchaeaceae</taxon>
        <taxon>Candidatus Hadarchaeum</taxon>
    </lineage>
</organism>
<gene>
    <name evidence="2" type="ORF">APZ16_02335</name>
</gene>
<comment type="caution">
    <text evidence="2">The sequence shown here is derived from an EMBL/GenBank/DDBJ whole genome shotgun (WGS) entry which is preliminary data.</text>
</comment>
<reference evidence="2 3" key="1">
    <citation type="journal article" date="2016" name="Nat. Microbiol.">
        <title>Genomic inference of the metabolism of cosmopolitan subsurface Archaea, Hadesarchaea.</title>
        <authorList>
            <person name="Baker B.J."/>
            <person name="Saw J.H."/>
            <person name="Lind A.E."/>
            <person name="Lazar C.S."/>
            <person name="Hinrichs K.-U."/>
            <person name="Teske A.P."/>
            <person name="Ettema T.J."/>
        </authorList>
    </citation>
    <scope>NUCLEOTIDE SEQUENCE [LARGE SCALE GENOMIC DNA]</scope>
</reference>
<accession>A0A147JSX5</accession>
<protein>
    <recommendedName>
        <fullName evidence="1">TNase-like domain-containing protein</fullName>
    </recommendedName>
</protein>
<evidence type="ECO:0000259" key="1">
    <source>
        <dbReference type="PROSITE" id="PS50830"/>
    </source>
</evidence>
<dbReference type="Pfam" id="PF00565">
    <property type="entry name" value="SNase"/>
    <property type="match status" value="1"/>
</dbReference>
<dbReference type="InterPro" id="IPR016071">
    <property type="entry name" value="Staphylococal_nuclease_OB-fold"/>
</dbReference>
<dbReference type="InterPro" id="IPR002071">
    <property type="entry name" value="Thermonucl_AS"/>
</dbReference>
<dbReference type="GO" id="GO:0004518">
    <property type="term" value="F:nuclease activity"/>
    <property type="evidence" value="ECO:0007669"/>
    <property type="project" value="InterPro"/>
</dbReference>
<dbReference type="GO" id="GO:0003676">
    <property type="term" value="F:nucleic acid binding"/>
    <property type="evidence" value="ECO:0007669"/>
    <property type="project" value="InterPro"/>
</dbReference>
<dbReference type="STRING" id="1776334.APZ16_02335"/>
<dbReference type="InterPro" id="IPR035437">
    <property type="entry name" value="SNase_OB-fold_sf"/>
</dbReference>
<sequence length="158" mass="17639">MKKLIPPVLLALTLTIAAVSVCLNPDQSPRTPDQPLIERTAVVSCVIDGDTIKLEGGEKVRLVGINAPELHSSDPVERMRAERAREFVDNFCPPGSEVGLNVDDLEPRDRYGRTLALVYVRVDGLWMNLNAELLRRGLAEVLFLPPSEFNPYQWLDFS</sequence>
<evidence type="ECO:0000313" key="3">
    <source>
        <dbReference type="Proteomes" id="UP000074294"/>
    </source>
</evidence>
<feature type="domain" description="TNase-like" evidence="1">
    <location>
        <begin position="37"/>
        <end position="141"/>
    </location>
</feature>
<dbReference type="PROSITE" id="PS50830">
    <property type="entry name" value="TNASE_3"/>
    <property type="match status" value="1"/>
</dbReference>
<dbReference type="EMBL" id="LQMQ01000061">
    <property type="protein sequence ID" value="KUO39541.1"/>
    <property type="molecule type" value="Genomic_DNA"/>
</dbReference>
<dbReference type="SMART" id="SM00318">
    <property type="entry name" value="SNc"/>
    <property type="match status" value="1"/>
</dbReference>
<dbReference type="PROSITE" id="PS01284">
    <property type="entry name" value="TNASE_2"/>
    <property type="match status" value="1"/>
</dbReference>
<dbReference type="SUPFAM" id="SSF50199">
    <property type="entry name" value="Staphylococcal nuclease"/>
    <property type="match status" value="1"/>
</dbReference>
<proteinExistence type="predicted"/>
<dbReference type="Gene3D" id="2.40.50.90">
    <property type="match status" value="1"/>
</dbReference>
<name>A0A147JSX5_HADYE</name>